<dbReference type="HOGENOM" id="CLU_089470_0_1_1"/>
<dbReference type="KEGG" id="bze:COCCADRAFT_91092"/>
<feature type="compositionally biased region" description="Basic residues" evidence="1">
    <location>
        <begin position="211"/>
        <end position="230"/>
    </location>
</feature>
<feature type="region of interest" description="Disordered" evidence="1">
    <location>
        <begin position="204"/>
        <end position="230"/>
    </location>
</feature>
<evidence type="ECO:0000259" key="3">
    <source>
        <dbReference type="Pfam" id="PF00472"/>
    </source>
</evidence>
<dbReference type="Proteomes" id="UP000053841">
    <property type="component" value="Unassembled WGS sequence"/>
</dbReference>
<dbReference type="InterPro" id="IPR052104">
    <property type="entry name" value="Mito_Release_Factor_mL62"/>
</dbReference>
<organism evidence="4 5">
    <name type="scientific">Cochliobolus carbonum (strain 26-R-13)</name>
    <name type="common">Maize leaf spot fungus</name>
    <name type="synonym">Bipolaris zeicola</name>
    <dbReference type="NCBI Taxonomy" id="930089"/>
    <lineage>
        <taxon>Eukaryota</taxon>
        <taxon>Fungi</taxon>
        <taxon>Dikarya</taxon>
        <taxon>Ascomycota</taxon>
        <taxon>Pezizomycotina</taxon>
        <taxon>Dothideomycetes</taxon>
        <taxon>Pleosporomycetidae</taxon>
        <taxon>Pleosporales</taxon>
        <taxon>Pleosporineae</taxon>
        <taxon>Pleosporaceae</taxon>
        <taxon>Bipolaris</taxon>
    </lineage>
</organism>
<dbReference type="Gene3D" id="3.30.160.20">
    <property type="match status" value="1"/>
</dbReference>
<dbReference type="GO" id="GO:0070126">
    <property type="term" value="P:mitochondrial translational termination"/>
    <property type="evidence" value="ECO:0007669"/>
    <property type="project" value="TreeGrafter"/>
</dbReference>
<dbReference type="InterPro" id="IPR000352">
    <property type="entry name" value="Pep_chain_release_fac_I"/>
</dbReference>
<evidence type="ECO:0000313" key="4">
    <source>
        <dbReference type="EMBL" id="EUC35315.1"/>
    </source>
</evidence>
<evidence type="ECO:0000256" key="2">
    <source>
        <dbReference type="SAM" id="SignalP"/>
    </source>
</evidence>
<keyword evidence="5" id="KW-1185">Reference proteome</keyword>
<feature type="signal peptide" evidence="2">
    <location>
        <begin position="1"/>
        <end position="17"/>
    </location>
</feature>
<dbReference type="GeneID" id="19153105"/>
<dbReference type="AlphaFoldDB" id="W6YCG9"/>
<gene>
    <name evidence="4" type="ORF">COCCADRAFT_91092</name>
</gene>
<dbReference type="GO" id="GO:0016150">
    <property type="term" value="F:translation release factor activity, codon nonspecific"/>
    <property type="evidence" value="ECO:0007669"/>
    <property type="project" value="TreeGrafter"/>
</dbReference>
<dbReference type="OrthoDB" id="270639at2759"/>
<reference evidence="4 5" key="1">
    <citation type="journal article" date="2013" name="PLoS Genet.">
        <title>Comparative genome structure, secondary metabolite, and effector coding capacity across Cochliobolus pathogens.</title>
        <authorList>
            <person name="Condon B.J."/>
            <person name="Leng Y."/>
            <person name="Wu D."/>
            <person name="Bushley K.E."/>
            <person name="Ohm R.A."/>
            <person name="Otillar R."/>
            <person name="Martin J."/>
            <person name="Schackwitz W."/>
            <person name="Grimwood J."/>
            <person name="MohdZainudin N."/>
            <person name="Xue C."/>
            <person name="Wang R."/>
            <person name="Manning V.A."/>
            <person name="Dhillon B."/>
            <person name="Tu Z.J."/>
            <person name="Steffenson B.J."/>
            <person name="Salamov A."/>
            <person name="Sun H."/>
            <person name="Lowry S."/>
            <person name="LaButti K."/>
            <person name="Han J."/>
            <person name="Copeland A."/>
            <person name="Lindquist E."/>
            <person name="Barry K."/>
            <person name="Schmutz J."/>
            <person name="Baker S.E."/>
            <person name="Ciuffetti L.M."/>
            <person name="Grigoriev I.V."/>
            <person name="Zhong S."/>
            <person name="Turgeon B.G."/>
        </authorList>
    </citation>
    <scope>NUCLEOTIDE SEQUENCE [LARGE SCALE GENOMIC DNA]</scope>
    <source>
        <strain evidence="4 5">26-R-13</strain>
    </source>
</reference>
<name>W6YCG9_COCC2</name>
<dbReference type="PANTHER" id="PTHR11075:SF54">
    <property type="entry name" value="LARGE RIBOSOMAL SUBUNIT PROTEIN ML62"/>
    <property type="match status" value="1"/>
</dbReference>
<dbReference type="RefSeq" id="XP_007710399.1">
    <property type="nucleotide sequence ID" value="XM_007712209.1"/>
</dbReference>
<dbReference type="SUPFAM" id="SSF110916">
    <property type="entry name" value="Peptidyl-tRNA hydrolase domain-like"/>
    <property type="match status" value="1"/>
</dbReference>
<dbReference type="EMBL" id="KI964577">
    <property type="protein sequence ID" value="EUC35315.1"/>
    <property type="molecule type" value="Genomic_DNA"/>
</dbReference>
<dbReference type="GO" id="GO:0005762">
    <property type="term" value="C:mitochondrial large ribosomal subunit"/>
    <property type="evidence" value="ECO:0007669"/>
    <property type="project" value="TreeGrafter"/>
</dbReference>
<proteinExistence type="predicted"/>
<dbReference type="GO" id="GO:0004045">
    <property type="term" value="F:peptidyl-tRNA hydrolase activity"/>
    <property type="evidence" value="ECO:0007669"/>
    <property type="project" value="TreeGrafter"/>
</dbReference>
<evidence type="ECO:0000256" key="1">
    <source>
        <dbReference type="SAM" id="MobiDB-lite"/>
    </source>
</evidence>
<evidence type="ECO:0000313" key="5">
    <source>
        <dbReference type="Proteomes" id="UP000053841"/>
    </source>
</evidence>
<dbReference type="Pfam" id="PF00472">
    <property type="entry name" value="RF-1"/>
    <property type="match status" value="1"/>
</dbReference>
<feature type="domain" description="Prokaryotic-type class I peptide chain release factors" evidence="3">
    <location>
        <begin position="99"/>
        <end position="223"/>
    </location>
</feature>
<dbReference type="eggNOG" id="KOG3429">
    <property type="taxonomic scope" value="Eukaryota"/>
</dbReference>
<accession>W6YCG9</accession>
<feature type="chain" id="PRO_5004888908" description="Prokaryotic-type class I peptide chain release factors domain-containing protein" evidence="2">
    <location>
        <begin position="18"/>
        <end position="230"/>
    </location>
</feature>
<protein>
    <recommendedName>
        <fullName evidence="3">Prokaryotic-type class I peptide chain release factors domain-containing protein</fullName>
    </recommendedName>
</protein>
<dbReference type="STRING" id="930089.W6YCG9"/>
<dbReference type="PANTHER" id="PTHR11075">
    <property type="entry name" value="PEPTIDE CHAIN RELEASE FACTOR"/>
    <property type="match status" value="1"/>
</dbReference>
<keyword evidence="2" id="KW-0732">Signal</keyword>
<sequence>MPLPLPLLLLRLRLRLLLQPRLILRPAVPVSCIAPVVRCSPATTRFPRRIVCCCPYSSSSSSSSPSGSPAHGADDGLDAARTWLAALHAQTIPLETIGELTFSRSSGPGGQNVNKVSSKATLKVPLDALLPHVPAALHSQIKRLRYLAPRSNTIVVHADDSRKQSDNARSCYRRLYEAIVLAGRNAVPAEASPEQLQRINRLQKSNNERRLKTKKVHSAKKSSRRIRTDD</sequence>